<name>D9SJX7_GALCS</name>
<gene>
    <name evidence="1" type="ordered locus">Galf_0432</name>
</gene>
<dbReference type="HOGENOM" id="CLU_3328258_0_0_4"/>
<proteinExistence type="predicted"/>
<dbReference type="AlphaFoldDB" id="D9SJX7"/>
<dbReference type="STRING" id="395494.Galf_0432"/>
<organism evidence="1 2">
    <name type="scientific">Gallionella capsiferriformans (strain ES-2)</name>
    <name type="common">Gallionella ferruginea capsiferriformans (strain ES-2)</name>
    <dbReference type="NCBI Taxonomy" id="395494"/>
    <lineage>
        <taxon>Bacteria</taxon>
        <taxon>Pseudomonadati</taxon>
        <taxon>Pseudomonadota</taxon>
        <taxon>Betaproteobacteria</taxon>
        <taxon>Nitrosomonadales</taxon>
        <taxon>Gallionellaceae</taxon>
        <taxon>Gallionella</taxon>
    </lineage>
</organism>
<protein>
    <submittedName>
        <fullName evidence="1">Uncharacterized protein</fullName>
    </submittedName>
</protein>
<evidence type="ECO:0000313" key="1">
    <source>
        <dbReference type="EMBL" id="ADL54476.1"/>
    </source>
</evidence>
<sequence length="38" mass="4657">MSMIRRNFDQDRLEEYAMLHYRAAYSEAVINIQTIEFM</sequence>
<dbReference type="EMBL" id="CP002159">
    <property type="protein sequence ID" value="ADL54476.1"/>
    <property type="molecule type" value="Genomic_DNA"/>
</dbReference>
<evidence type="ECO:0000313" key="2">
    <source>
        <dbReference type="Proteomes" id="UP000001235"/>
    </source>
</evidence>
<dbReference type="KEGG" id="gca:Galf_0432"/>
<reference evidence="1 2" key="1">
    <citation type="submission" date="2010-08" db="EMBL/GenBank/DDBJ databases">
        <title>Complete sequence of Gallionella capsiferriformans ES-2.</title>
        <authorList>
            <consortium name="US DOE Joint Genome Institute"/>
            <person name="Lucas S."/>
            <person name="Copeland A."/>
            <person name="Lapidus A."/>
            <person name="Cheng J.-F."/>
            <person name="Bruce D."/>
            <person name="Goodwin L."/>
            <person name="Pitluck S."/>
            <person name="Chertkov O."/>
            <person name="Davenport K.W."/>
            <person name="Detter J.C."/>
            <person name="Han C."/>
            <person name="Tapia R."/>
            <person name="Land M."/>
            <person name="Hauser L."/>
            <person name="Chang Y.-J."/>
            <person name="Jeffries C."/>
            <person name="Kyrpides N."/>
            <person name="Ivanova N."/>
            <person name="Mikhailova N."/>
            <person name="Shelobolina E.S."/>
            <person name="Picardal F."/>
            <person name="Roden E."/>
            <person name="Emerson D."/>
            <person name="Woyke T."/>
        </authorList>
    </citation>
    <scope>NUCLEOTIDE SEQUENCE [LARGE SCALE GENOMIC DNA]</scope>
    <source>
        <strain evidence="1 2">ES-2</strain>
    </source>
</reference>
<keyword evidence="2" id="KW-1185">Reference proteome</keyword>
<accession>D9SJX7</accession>
<dbReference type="Proteomes" id="UP000001235">
    <property type="component" value="Chromosome"/>
</dbReference>